<organism evidence="2 3">
    <name type="scientific">Callosobruchus maculatus</name>
    <name type="common">Southern cowpea weevil</name>
    <name type="synonym">Pulse bruchid</name>
    <dbReference type="NCBI Taxonomy" id="64391"/>
    <lineage>
        <taxon>Eukaryota</taxon>
        <taxon>Metazoa</taxon>
        <taxon>Ecdysozoa</taxon>
        <taxon>Arthropoda</taxon>
        <taxon>Hexapoda</taxon>
        <taxon>Insecta</taxon>
        <taxon>Pterygota</taxon>
        <taxon>Neoptera</taxon>
        <taxon>Endopterygota</taxon>
        <taxon>Coleoptera</taxon>
        <taxon>Polyphaga</taxon>
        <taxon>Cucujiformia</taxon>
        <taxon>Chrysomeloidea</taxon>
        <taxon>Chrysomelidae</taxon>
        <taxon>Bruchinae</taxon>
        <taxon>Bruchini</taxon>
        <taxon>Callosobruchus</taxon>
    </lineage>
</organism>
<reference evidence="2 3" key="1">
    <citation type="submission" date="2019-01" db="EMBL/GenBank/DDBJ databases">
        <authorList>
            <person name="Sayadi A."/>
        </authorList>
    </citation>
    <scope>NUCLEOTIDE SEQUENCE [LARGE SCALE GENOMIC DNA]</scope>
</reference>
<feature type="coiled-coil region" evidence="1">
    <location>
        <begin position="8"/>
        <end position="70"/>
    </location>
</feature>
<accession>A0A653C4V6</accession>
<evidence type="ECO:0000313" key="3">
    <source>
        <dbReference type="Proteomes" id="UP000410492"/>
    </source>
</evidence>
<proteinExistence type="predicted"/>
<evidence type="ECO:0008006" key="4">
    <source>
        <dbReference type="Google" id="ProtNLM"/>
    </source>
</evidence>
<name>A0A653C4V6_CALMS</name>
<keyword evidence="1" id="KW-0175">Coiled coil</keyword>
<sequence length="188" mass="22182">MEGIAGVLKQIKESIKQMNEKLDSVVLEIKRMAEENKELKDRVKGQEERIERLEREIRKKNIVMKGVADETTENYEETSGKIVTILQKMGVSINAKEDIEEVRRLGRYNSERDRPILVKFMKEPTKFTILKNTRNLKGTNVWIDEDYPKEVREDRRKLIPELKEARNRGYRATLRYNKLVINGDIYKA</sequence>
<dbReference type="Gene3D" id="3.30.70.1820">
    <property type="entry name" value="L1 transposable element, RRM domain"/>
    <property type="match status" value="1"/>
</dbReference>
<evidence type="ECO:0000313" key="2">
    <source>
        <dbReference type="EMBL" id="VEN42895.1"/>
    </source>
</evidence>
<dbReference type="Proteomes" id="UP000410492">
    <property type="component" value="Unassembled WGS sequence"/>
</dbReference>
<keyword evidence="3" id="KW-1185">Reference proteome</keyword>
<feature type="non-terminal residue" evidence="2">
    <location>
        <position position="188"/>
    </location>
</feature>
<dbReference type="OrthoDB" id="6775061at2759"/>
<protein>
    <recommendedName>
        <fullName evidence="4">L1 transposable element RRM domain-containing protein</fullName>
    </recommendedName>
</protein>
<dbReference type="AlphaFoldDB" id="A0A653C4V6"/>
<gene>
    <name evidence="2" type="ORF">CALMAC_LOCUS6228</name>
</gene>
<dbReference type="EMBL" id="CAACVG010006975">
    <property type="protein sequence ID" value="VEN42895.1"/>
    <property type="molecule type" value="Genomic_DNA"/>
</dbReference>
<evidence type="ECO:0000256" key="1">
    <source>
        <dbReference type="SAM" id="Coils"/>
    </source>
</evidence>